<keyword evidence="1" id="KW-0175">Coiled coil</keyword>
<feature type="region of interest" description="Disordered" evidence="2">
    <location>
        <begin position="843"/>
        <end position="866"/>
    </location>
</feature>
<evidence type="ECO:0000313" key="3">
    <source>
        <dbReference type="EMBL" id="CAK0797964.1"/>
    </source>
</evidence>
<keyword evidence="4" id="KW-1185">Reference proteome</keyword>
<sequence length="1453" mass="156804">MGGGSKDAFTTCTGCGNWAWNWRLKRQKGACAICGTQMPGWTSSANGTWYAPWWGGQSAWPKLPSAPTLDDYMAKALQSAGLGADPEAAQLATQLGALAAAKKPAVAPKPAYSVLKAATAECSRKKDALDKAARAVESAKQQLAKATAAWEKATDEMVEAECARLQAQERVDTPPDKPDGITLKVDPALFAALDELEESDRTALENFQKQLDEISKQASEKQKEFQLLLDQAKNAHKEAATKRDMRAKFQDNSRVQAEAATRAKVDSDKWKQYSGRARGPACCWKLVRSTPGRAHMRNEQAEWWGLVSTLVTRYVALVRNDSDPHQAAQCVVKARHLIEQLDGKSDELFFGKKQDPQEAFVWKSMVHSLDLVDASSLPELLERTRRWADLSNARAMMASRSAFMKWVQEMWSAKPGAVHRHVKPTEAPVWESKDSWGTVTSDNQAMLQGLAKEWQTMWTDPVDSPEDVLAMMQKCLDAAREDPLPTITLLDLDAVLPKIPAKKAKGVDALSPLDIQRQPDAARQAFVDTLNAIEAAGVWPSSLSSVLGAAIPKEAGGCRVLGLVPMPQKAIYGTSEPGVDLRRQLLREWVALWLSQPGLHPRICKVWPIVLAKLKRGKAVCWKDVRGPIAALQATLLQVGWDPQSPLVWSRPLADGTIDDWIFPSFGDEQFGTAVLAHFDDMLGAFMDDCVAQQWQSASQHAAGDDLVDGADLTTVTIELNRFAKRMQFDEWSADVAVVSGGQWTRDRQIAAGYACPLLCPRCKEKPETLAHRIWTCPANCGHEDFAKTDFLVPQALASLDAQPALWLRGVPPKDLVVPKFVESSEAAQKLDAAENTGLPAEYGEGFEAASGTAPGGASGPGTQDRALAAPGVRADLQASASPEGAERLLRTSEATRLRQALADLALNMNAALGEERSRCAAPRASRRPCRRCRPPLRRRTLPSAGRPGSGSPNGSQLASSAAASVDMERRKLEVGALRSDRSAALGKAGSRSREAALGVAANRRGQLAAQAVACPRAMGKGDMQLVLAGVPQGSGAVGTSGAPLPAGPVTNISVAEAHELALLVERQVMPVEPAAMSKQVPSPHQAAQQQHGQVRKLEKQLETDLARLLRLQNELAEQVAKVQSAKLDLEKADKEHKETVQKLAAESKVSTQSEPTLSIRLEDFISGNVDVGAFINCDVLEGLDAELELSAEEKAVVASRSSTLSQGIVDLAKQLFAQAVEQAKSAQAAHAAQKAKLAGRRRKRNAAGGPDQGGCAGGPPATPGLLQPARMFARELRLRFKPLRLRQQREGGSSSMIGSGFSPFGFLLDFFAPRALSIGSKAKLAGIRLFKHFLQEHCRIAPRGIDESRSGLLGLDIDLERDLAERRALRSESDTLQGEVDQYCAQAEADATAKVGATWKDWVTEGLNGGVRNAQVAVRDPQPWTPTTALPAGGVALADPLPLLGDFGYVRL</sequence>
<accession>A0ABN9Q4K9</accession>
<feature type="coiled-coil region" evidence="1">
    <location>
        <begin position="204"/>
        <end position="231"/>
    </location>
</feature>
<feature type="compositionally biased region" description="Polar residues" evidence="2">
    <location>
        <begin position="951"/>
        <end position="963"/>
    </location>
</feature>
<dbReference type="EMBL" id="CAUYUJ010001858">
    <property type="protein sequence ID" value="CAK0797964.1"/>
    <property type="molecule type" value="Genomic_DNA"/>
</dbReference>
<evidence type="ECO:0000313" key="4">
    <source>
        <dbReference type="Proteomes" id="UP001189429"/>
    </source>
</evidence>
<comment type="caution">
    <text evidence="3">The sequence shown here is derived from an EMBL/GenBank/DDBJ whole genome shotgun (WGS) entry which is preliminary data.</text>
</comment>
<gene>
    <name evidence="3" type="ORF">PCOR1329_LOCUS6890</name>
</gene>
<feature type="region of interest" description="Disordered" evidence="2">
    <location>
        <begin position="916"/>
        <end position="966"/>
    </location>
</feature>
<evidence type="ECO:0000256" key="2">
    <source>
        <dbReference type="SAM" id="MobiDB-lite"/>
    </source>
</evidence>
<feature type="coiled-coil region" evidence="1">
    <location>
        <begin position="1095"/>
        <end position="1143"/>
    </location>
</feature>
<evidence type="ECO:0000256" key="1">
    <source>
        <dbReference type="SAM" id="Coils"/>
    </source>
</evidence>
<proteinExistence type="predicted"/>
<reference evidence="3" key="1">
    <citation type="submission" date="2023-10" db="EMBL/GenBank/DDBJ databases">
        <authorList>
            <person name="Chen Y."/>
            <person name="Shah S."/>
            <person name="Dougan E. K."/>
            <person name="Thang M."/>
            <person name="Chan C."/>
        </authorList>
    </citation>
    <scope>NUCLEOTIDE SEQUENCE [LARGE SCALE GENOMIC DNA]</scope>
</reference>
<feature type="coiled-coil region" evidence="1">
    <location>
        <begin position="115"/>
        <end position="156"/>
    </location>
</feature>
<name>A0ABN9Q4K9_9DINO</name>
<protein>
    <submittedName>
        <fullName evidence="3">Uncharacterized protein</fullName>
    </submittedName>
</protein>
<feature type="region of interest" description="Disordered" evidence="2">
    <location>
        <begin position="1232"/>
        <end position="1262"/>
    </location>
</feature>
<dbReference type="Proteomes" id="UP001189429">
    <property type="component" value="Unassembled WGS sequence"/>
</dbReference>
<organism evidence="3 4">
    <name type="scientific">Prorocentrum cordatum</name>
    <dbReference type="NCBI Taxonomy" id="2364126"/>
    <lineage>
        <taxon>Eukaryota</taxon>
        <taxon>Sar</taxon>
        <taxon>Alveolata</taxon>
        <taxon>Dinophyceae</taxon>
        <taxon>Prorocentrales</taxon>
        <taxon>Prorocentraceae</taxon>
        <taxon>Prorocentrum</taxon>
    </lineage>
</organism>
<feature type="compositionally biased region" description="Basic residues" evidence="2">
    <location>
        <begin position="925"/>
        <end position="941"/>
    </location>
</feature>